<proteinExistence type="predicted"/>
<reference evidence="1 2" key="1">
    <citation type="journal article" date="2019" name="Int. J. Syst. Evol. Microbiol.">
        <title>Anaerobacillus alkaliphilus sp. nov., a novel alkaliphilic and moderately halophilic bacterium.</title>
        <authorList>
            <person name="Borsodi A.K."/>
            <person name="Aszalos J.M."/>
            <person name="Bihari P."/>
            <person name="Nagy I."/>
            <person name="Schumann P."/>
            <person name="Sproer C."/>
            <person name="Kovacs A.L."/>
            <person name="Boka K."/>
            <person name="Dobosy P."/>
            <person name="Ovari M."/>
            <person name="Szili-Kovacs T."/>
            <person name="Toth E."/>
        </authorList>
    </citation>
    <scope>NUCLEOTIDE SEQUENCE [LARGE SCALE GENOMIC DNA]</scope>
    <source>
        <strain evidence="1 2">B16-10</strain>
    </source>
</reference>
<dbReference type="RefSeq" id="WP_129076815.1">
    <property type="nucleotide sequence ID" value="NZ_QOUX01000001.1"/>
</dbReference>
<organism evidence="1 2">
    <name type="scientific">Anaerobacillus alkaliphilus</name>
    <dbReference type="NCBI Taxonomy" id="1548597"/>
    <lineage>
        <taxon>Bacteria</taxon>
        <taxon>Bacillati</taxon>
        <taxon>Bacillota</taxon>
        <taxon>Bacilli</taxon>
        <taxon>Bacillales</taxon>
        <taxon>Bacillaceae</taxon>
        <taxon>Anaerobacillus</taxon>
    </lineage>
</organism>
<accession>A0A4Q0VYK0</accession>
<dbReference type="OrthoDB" id="2088102at2"/>
<name>A0A4Q0VYK0_9BACI</name>
<dbReference type="AlphaFoldDB" id="A0A4Q0VYK0"/>
<evidence type="ECO:0000313" key="2">
    <source>
        <dbReference type="Proteomes" id="UP000290649"/>
    </source>
</evidence>
<sequence length="174" mass="20726">MFTVRTYVSKNEEWYSEGVSVEVIQRDFLRFEDRRNKEEIGKLIKSKRLYGFVKIHFGDEEILGAKEYGTITDMWSVFIQLIRTYVSDGKASEEFPDYMLEISLSDYDKDHVILELPAINKRHILPKKEFITAWTQGSFSFYEALVTYDHENIYFPDEETKMFCLRNVRSLLEE</sequence>
<keyword evidence="2" id="KW-1185">Reference proteome</keyword>
<protein>
    <submittedName>
        <fullName evidence="1">Uncharacterized protein</fullName>
    </submittedName>
</protein>
<gene>
    <name evidence="1" type="ORF">DS745_03560</name>
</gene>
<dbReference type="Proteomes" id="UP000290649">
    <property type="component" value="Unassembled WGS sequence"/>
</dbReference>
<evidence type="ECO:0000313" key="1">
    <source>
        <dbReference type="EMBL" id="RXJ04472.1"/>
    </source>
</evidence>
<comment type="caution">
    <text evidence="1">The sequence shown here is derived from an EMBL/GenBank/DDBJ whole genome shotgun (WGS) entry which is preliminary data.</text>
</comment>
<dbReference type="EMBL" id="QOUX01000001">
    <property type="protein sequence ID" value="RXJ04472.1"/>
    <property type="molecule type" value="Genomic_DNA"/>
</dbReference>